<feature type="transmembrane region" description="Helical" evidence="3">
    <location>
        <begin position="216"/>
        <end position="241"/>
    </location>
</feature>
<dbReference type="AlphaFoldDB" id="A0AAE0WX53"/>
<keyword evidence="1" id="KW-0732">Signal</keyword>
<evidence type="ECO:0000259" key="4">
    <source>
        <dbReference type="Pfam" id="PF10342"/>
    </source>
</evidence>
<comment type="caution">
    <text evidence="5">The sequence shown here is derived from an EMBL/GenBank/DDBJ whole genome shotgun (WGS) entry which is preliminary data.</text>
</comment>
<name>A0AAE0WX53_9PEZI</name>
<dbReference type="GO" id="GO:0005576">
    <property type="term" value="C:extracellular region"/>
    <property type="evidence" value="ECO:0007669"/>
    <property type="project" value="TreeGrafter"/>
</dbReference>
<evidence type="ECO:0000313" key="5">
    <source>
        <dbReference type="EMBL" id="KAK3679513.1"/>
    </source>
</evidence>
<feature type="domain" description="Yeast cell wall synthesis Kre9/Knh1-like N-terminal" evidence="4">
    <location>
        <begin position="23"/>
        <end position="121"/>
    </location>
</feature>
<accession>A0AAE0WX53</accession>
<evidence type="ECO:0000256" key="3">
    <source>
        <dbReference type="SAM" id="Phobius"/>
    </source>
</evidence>
<keyword evidence="3" id="KW-0472">Membrane</keyword>
<protein>
    <submittedName>
        <fullName evidence="5">Cell wall synthesis protein kre9</fullName>
    </submittedName>
</protein>
<reference evidence="5" key="1">
    <citation type="submission" date="2023-07" db="EMBL/GenBank/DDBJ databases">
        <title>Black Yeasts Isolated from many extreme environments.</title>
        <authorList>
            <person name="Coleine C."/>
            <person name="Stajich J.E."/>
            <person name="Selbmann L."/>
        </authorList>
    </citation>
    <scope>NUCLEOTIDE SEQUENCE</scope>
    <source>
        <strain evidence="5">CCFEE 5485</strain>
    </source>
</reference>
<feature type="region of interest" description="Disordered" evidence="2">
    <location>
        <begin position="157"/>
        <end position="179"/>
    </location>
</feature>
<feature type="region of interest" description="Disordered" evidence="2">
    <location>
        <begin position="263"/>
        <end position="308"/>
    </location>
</feature>
<dbReference type="GO" id="GO:0006078">
    <property type="term" value="P:(1-&gt;6)-beta-D-glucan biosynthetic process"/>
    <property type="evidence" value="ECO:0007669"/>
    <property type="project" value="InterPro"/>
</dbReference>
<evidence type="ECO:0000313" key="6">
    <source>
        <dbReference type="Proteomes" id="UP001274830"/>
    </source>
</evidence>
<dbReference type="RefSeq" id="XP_064696909.1">
    <property type="nucleotide sequence ID" value="XM_064835859.1"/>
</dbReference>
<dbReference type="GeneID" id="89960392"/>
<dbReference type="Pfam" id="PF10342">
    <property type="entry name" value="Kre9_KNH"/>
    <property type="match status" value="1"/>
</dbReference>
<keyword evidence="3" id="KW-0812">Transmembrane</keyword>
<dbReference type="Proteomes" id="UP001274830">
    <property type="component" value="Unassembled WGS sequence"/>
</dbReference>
<keyword evidence="6" id="KW-1185">Reference proteome</keyword>
<dbReference type="PANTHER" id="PTHR28154:SF1">
    <property type="entry name" value="CELL WALL SYNTHESIS PROTEIN KNH1-RELATED"/>
    <property type="match status" value="1"/>
</dbReference>
<dbReference type="InterPro" id="IPR018466">
    <property type="entry name" value="Kre9/Knh1-like_N"/>
</dbReference>
<dbReference type="GO" id="GO:0042546">
    <property type="term" value="P:cell wall biogenesis"/>
    <property type="evidence" value="ECO:0007669"/>
    <property type="project" value="InterPro"/>
</dbReference>
<dbReference type="InterPro" id="IPR045328">
    <property type="entry name" value="Kre9/Knh1"/>
</dbReference>
<dbReference type="CDD" id="cd12087">
    <property type="entry name" value="TM_EGFR-like"/>
    <property type="match status" value="1"/>
</dbReference>
<gene>
    <name evidence="5" type="primary">KRE9_1</name>
    <name evidence="5" type="ORF">LTR78_001074</name>
</gene>
<dbReference type="PANTHER" id="PTHR28154">
    <property type="entry name" value="CELL WALL SYNTHESIS PROTEIN KNH1-RELATED"/>
    <property type="match status" value="1"/>
</dbReference>
<evidence type="ECO:0000256" key="1">
    <source>
        <dbReference type="ARBA" id="ARBA00022729"/>
    </source>
</evidence>
<evidence type="ECO:0000256" key="2">
    <source>
        <dbReference type="SAM" id="MobiDB-lite"/>
    </source>
</evidence>
<dbReference type="GO" id="GO:0031505">
    <property type="term" value="P:fungal-type cell wall organization"/>
    <property type="evidence" value="ECO:0007669"/>
    <property type="project" value="TreeGrafter"/>
</dbReference>
<sequence>MTTQIRTSTSHPYHPTSINLIAGENIPAGTIDVQWQESGLQPLIKDLSGYTLSLMTGGDDGGNMLPLTQFVSQGNFDTGYKAGGTIPAGIAEAVDNGFFFRIVSTAEAGGTVINYSSRFNITGLQGATPLQYRQAAASLIGATTGPHRVVNVAGLTSDTTNTTSQSSNMNSNGTDSPASVSATIIASTSSTTSLSSPSATLPSSAAPRVNGFSTGVIAGIAVGCSLAGIGITVATAVAIVFRRRRRQHNSDANTNSAFLDGKAELCADGPEPRSPSASELGTEQEVVEADDGLTPPELDPMSVRAELE</sequence>
<proteinExistence type="predicted"/>
<organism evidence="5 6">
    <name type="scientific">Recurvomyces mirabilis</name>
    <dbReference type="NCBI Taxonomy" id="574656"/>
    <lineage>
        <taxon>Eukaryota</taxon>
        <taxon>Fungi</taxon>
        <taxon>Dikarya</taxon>
        <taxon>Ascomycota</taxon>
        <taxon>Pezizomycotina</taxon>
        <taxon>Dothideomycetes</taxon>
        <taxon>Dothideomycetidae</taxon>
        <taxon>Mycosphaerellales</taxon>
        <taxon>Teratosphaeriaceae</taxon>
        <taxon>Recurvomyces</taxon>
    </lineage>
</organism>
<keyword evidence="3" id="KW-1133">Transmembrane helix</keyword>
<dbReference type="EMBL" id="JAUTXT010000002">
    <property type="protein sequence ID" value="KAK3679513.1"/>
    <property type="molecule type" value="Genomic_DNA"/>
</dbReference>